<accession>A0A2P2KA77</accession>
<name>A0A2P2KA77_RHIMU</name>
<organism evidence="1">
    <name type="scientific">Rhizophora mucronata</name>
    <name type="common">Asiatic mangrove</name>
    <dbReference type="NCBI Taxonomy" id="61149"/>
    <lineage>
        <taxon>Eukaryota</taxon>
        <taxon>Viridiplantae</taxon>
        <taxon>Streptophyta</taxon>
        <taxon>Embryophyta</taxon>
        <taxon>Tracheophyta</taxon>
        <taxon>Spermatophyta</taxon>
        <taxon>Magnoliopsida</taxon>
        <taxon>eudicotyledons</taxon>
        <taxon>Gunneridae</taxon>
        <taxon>Pentapetalae</taxon>
        <taxon>rosids</taxon>
        <taxon>fabids</taxon>
        <taxon>Malpighiales</taxon>
        <taxon>Rhizophoraceae</taxon>
        <taxon>Rhizophora</taxon>
    </lineage>
</organism>
<reference evidence="1" key="1">
    <citation type="submission" date="2018-02" db="EMBL/GenBank/DDBJ databases">
        <title>Rhizophora mucronata_Transcriptome.</title>
        <authorList>
            <person name="Meera S.P."/>
            <person name="Sreeshan A."/>
            <person name="Augustine A."/>
        </authorList>
    </citation>
    <scope>NUCLEOTIDE SEQUENCE</scope>
    <source>
        <tissue evidence="1">Leaf</tissue>
    </source>
</reference>
<proteinExistence type="predicted"/>
<dbReference type="AlphaFoldDB" id="A0A2P2KA77"/>
<dbReference type="EMBL" id="GGEC01022166">
    <property type="protein sequence ID" value="MBX02650.1"/>
    <property type="molecule type" value="Transcribed_RNA"/>
</dbReference>
<evidence type="ECO:0000313" key="1">
    <source>
        <dbReference type="EMBL" id="MBX02650.1"/>
    </source>
</evidence>
<sequence length="76" mass="8863">MGYNLLAEQSQSTTVRCIWKKHANSQMPFLLTIQKSLQLDHQQEQWPSLLLHQPPCYVSVSTQEQVRKLQEGLNKQ</sequence>
<protein>
    <submittedName>
        <fullName evidence="1">Uncharacterized protein</fullName>
    </submittedName>
</protein>